<keyword evidence="12" id="KW-0807">Transducer</keyword>
<dbReference type="PRINTS" id="PR00237">
    <property type="entry name" value="GPCRRHODOPSN"/>
</dbReference>
<keyword evidence="7" id="KW-0297">G-protein coupled receptor</keyword>
<feature type="transmembrane region" description="Helical" evidence="13">
    <location>
        <begin position="134"/>
        <end position="156"/>
    </location>
</feature>
<feature type="domain" description="G-protein coupled receptors family 1 profile" evidence="14">
    <location>
        <begin position="1"/>
        <end position="229"/>
    </location>
</feature>
<dbReference type="GO" id="GO:0005549">
    <property type="term" value="F:odorant binding"/>
    <property type="evidence" value="ECO:0007669"/>
    <property type="project" value="TreeGrafter"/>
</dbReference>
<evidence type="ECO:0000256" key="12">
    <source>
        <dbReference type="ARBA" id="ARBA00023224"/>
    </source>
</evidence>
<evidence type="ECO:0000256" key="13">
    <source>
        <dbReference type="SAM" id="Phobius"/>
    </source>
</evidence>
<reference evidence="16" key="1">
    <citation type="submission" date="2025-08" db="UniProtKB">
        <authorList>
            <consortium name="RefSeq"/>
        </authorList>
    </citation>
    <scope>IDENTIFICATION</scope>
    <source>
        <strain evidence="16">Quisiro</strain>
        <tissue evidence="16">Liver</tissue>
    </source>
</reference>
<dbReference type="InterPro" id="IPR000276">
    <property type="entry name" value="GPCR_Rhodpsn"/>
</dbReference>
<keyword evidence="15" id="KW-1185">Reference proteome</keyword>
<evidence type="ECO:0000313" key="16">
    <source>
        <dbReference type="RefSeq" id="XP_013866916.1"/>
    </source>
</evidence>
<keyword evidence="3" id="KW-0716">Sensory transduction</keyword>
<evidence type="ECO:0000313" key="15">
    <source>
        <dbReference type="Proteomes" id="UP000192220"/>
    </source>
</evidence>
<dbReference type="FunFam" id="1.20.1070.10:FF:000024">
    <property type="entry name" value="Olfactory receptor"/>
    <property type="match status" value="1"/>
</dbReference>
<dbReference type="SUPFAM" id="SSF81321">
    <property type="entry name" value="Family A G protein-coupled receptor-like"/>
    <property type="match status" value="1"/>
</dbReference>
<name>A0A2I4BGP7_AUSLI</name>
<dbReference type="InterPro" id="IPR052921">
    <property type="entry name" value="GPCR1_Superfamily_Member"/>
</dbReference>
<keyword evidence="9" id="KW-1015">Disulfide bond</keyword>
<sequence length="246" mass="27991">VAVLSANALYGSTAFFPRFLMDLLSDVHWISRPACFTQMYVIYTYACNELTILSIMAFDRYVAVCHPLHYHSKLTTKTVFMLSALSWIFPALISFPGIFLSARLPLCGNEIQKVFCANWDIVKLSCISTTANNILGLFLTVTTVFFPLFYVLFTYFRIMLVCWKSSAEFNGKVLQSCLPHLVSFVIYSIILFCDITLSRYDVKYINQFVAVILSLEFVVIPPVLNPLVYGLKLPDIRRHILGLCNT</sequence>
<feature type="transmembrane region" description="Helical" evidence="13">
    <location>
        <begin position="177"/>
        <end position="198"/>
    </location>
</feature>
<dbReference type="RefSeq" id="XP_013866916.1">
    <property type="nucleotide sequence ID" value="XM_014011462.1"/>
</dbReference>
<feature type="transmembrane region" description="Helical" evidence="13">
    <location>
        <begin position="204"/>
        <end position="228"/>
    </location>
</feature>
<evidence type="ECO:0000256" key="2">
    <source>
        <dbReference type="ARBA" id="ARBA00022475"/>
    </source>
</evidence>
<feature type="transmembrane region" description="Helical" evidence="13">
    <location>
        <begin position="79"/>
        <end position="99"/>
    </location>
</feature>
<evidence type="ECO:0000256" key="4">
    <source>
        <dbReference type="ARBA" id="ARBA00022692"/>
    </source>
</evidence>
<gene>
    <name evidence="16" type="primary">LOC106519690</name>
</gene>
<comment type="subcellular location">
    <subcellularLocation>
        <location evidence="1">Cell membrane</location>
        <topology evidence="1">Multi-pass membrane protein</topology>
    </subcellularLocation>
</comment>
<dbReference type="KEGG" id="alim:106519690"/>
<evidence type="ECO:0000256" key="1">
    <source>
        <dbReference type="ARBA" id="ARBA00004651"/>
    </source>
</evidence>
<dbReference type="AlphaFoldDB" id="A0A2I4BGP7"/>
<dbReference type="GO" id="GO:0004930">
    <property type="term" value="F:G protein-coupled receptor activity"/>
    <property type="evidence" value="ECO:0007669"/>
    <property type="project" value="UniProtKB-KW"/>
</dbReference>
<evidence type="ECO:0000256" key="8">
    <source>
        <dbReference type="ARBA" id="ARBA00023136"/>
    </source>
</evidence>
<dbReference type="InParanoid" id="A0A2I4BGP7"/>
<keyword evidence="6 13" id="KW-1133">Transmembrane helix</keyword>
<dbReference type="Pfam" id="PF13853">
    <property type="entry name" value="7tm_4"/>
    <property type="match status" value="1"/>
</dbReference>
<dbReference type="FunCoup" id="A0A2I4BGP7">
    <property type="interactions" value="395"/>
</dbReference>
<evidence type="ECO:0000256" key="10">
    <source>
        <dbReference type="ARBA" id="ARBA00023170"/>
    </source>
</evidence>
<keyword evidence="2" id="KW-1003">Cell membrane</keyword>
<dbReference type="PANTHER" id="PTHR26451:SF847">
    <property type="entry name" value="ODORANT RECEPTOR-RELATED"/>
    <property type="match status" value="1"/>
</dbReference>
<keyword evidence="8 13" id="KW-0472">Membrane</keyword>
<organism evidence="15 16">
    <name type="scientific">Austrofundulus limnaeus</name>
    <name type="common">Annual killifish</name>
    <dbReference type="NCBI Taxonomy" id="52670"/>
    <lineage>
        <taxon>Eukaryota</taxon>
        <taxon>Metazoa</taxon>
        <taxon>Chordata</taxon>
        <taxon>Craniata</taxon>
        <taxon>Vertebrata</taxon>
        <taxon>Euteleostomi</taxon>
        <taxon>Actinopterygii</taxon>
        <taxon>Neopterygii</taxon>
        <taxon>Teleostei</taxon>
        <taxon>Neoteleostei</taxon>
        <taxon>Acanthomorphata</taxon>
        <taxon>Ovalentaria</taxon>
        <taxon>Atherinomorphae</taxon>
        <taxon>Cyprinodontiformes</taxon>
        <taxon>Rivulidae</taxon>
        <taxon>Austrofundulus</taxon>
    </lineage>
</organism>
<dbReference type="Proteomes" id="UP000192220">
    <property type="component" value="Unplaced"/>
</dbReference>
<dbReference type="PANTHER" id="PTHR26451">
    <property type="entry name" value="G_PROTEIN_RECEP_F1_2 DOMAIN-CONTAINING PROTEIN"/>
    <property type="match status" value="1"/>
</dbReference>
<dbReference type="GeneID" id="106519690"/>
<evidence type="ECO:0000256" key="7">
    <source>
        <dbReference type="ARBA" id="ARBA00023040"/>
    </source>
</evidence>
<keyword evidence="10" id="KW-0675">Receptor</keyword>
<dbReference type="OrthoDB" id="6147321at2759"/>
<keyword evidence="11" id="KW-0325">Glycoprotein</keyword>
<protein>
    <submittedName>
        <fullName evidence="16">Olfactory receptor 51I2-like</fullName>
    </submittedName>
</protein>
<feature type="non-terminal residue" evidence="16">
    <location>
        <position position="1"/>
    </location>
</feature>
<accession>A0A2I4BGP7</accession>
<evidence type="ECO:0000256" key="11">
    <source>
        <dbReference type="ARBA" id="ARBA00023180"/>
    </source>
</evidence>
<dbReference type="GO" id="GO:0005886">
    <property type="term" value="C:plasma membrane"/>
    <property type="evidence" value="ECO:0007669"/>
    <property type="project" value="UniProtKB-SubCell"/>
</dbReference>
<dbReference type="InterPro" id="IPR000725">
    <property type="entry name" value="Olfact_rcpt"/>
</dbReference>
<evidence type="ECO:0000256" key="3">
    <source>
        <dbReference type="ARBA" id="ARBA00022606"/>
    </source>
</evidence>
<evidence type="ECO:0000256" key="5">
    <source>
        <dbReference type="ARBA" id="ARBA00022725"/>
    </source>
</evidence>
<proteinExistence type="predicted"/>
<dbReference type="InterPro" id="IPR017452">
    <property type="entry name" value="GPCR_Rhodpsn_7TM"/>
</dbReference>
<dbReference type="GO" id="GO:0004984">
    <property type="term" value="F:olfactory receptor activity"/>
    <property type="evidence" value="ECO:0007669"/>
    <property type="project" value="InterPro"/>
</dbReference>
<feature type="transmembrane region" description="Helical" evidence="13">
    <location>
        <begin position="40"/>
        <end position="58"/>
    </location>
</feature>
<evidence type="ECO:0000256" key="9">
    <source>
        <dbReference type="ARBA" id="ARBA00023157"/>
    </source>
</evidence>
<keyword evidence="5" id="KW-0552">Olfaction</keyword>
<evidence type="ECO:0000256" key="6">
    <source>
        <dbReference type="ARBA" id="ARBA00022989"/>
    </source>
</evidence>
<dbReference type="PRINTS" id="PR00245">
    <property type="entry name" value="OLFACTORYR"/>
</dbReference>
<keyword evidence="4 13" id="KW-0812">Transmembrane</keyword>
<evidence type="ECO:0000259" key="14">
    <source>
        <dbReference type="PROSITE" id="PS50262"/>
    </source>
</evidence>
<dbReference type="PROSITE" id="PS50262">
    <property type="entry name" value="G_PROTEIN_RECEP_F1_2"/>
    <property type="match status" value="1"/>
</dbReference>
<dbReference type="Gene3D" id="1.20.1070.10">
    <property type="entry name" value="Rhodopsin 7-helix transmembrane proteins"/>
    <property type="match status" value="1"/>
</dbReference>